<evidence type="ECO:0000313" key="11">
    <source>
        <dbReference type="Proteomes" id="UP000694888"/>
    </source>
</evidence>
<dbReference type="InterPro" id="IPR017452">
    <property type="entry name" value="GPCR_Rhodpsn_7TM"/>
</dbReference>
<dbReference type="InterPro" id="IPR000276">
    <property type="entry name" value="GPCR_Rhodpsn"/>
</dbReference>
<evidence type="ECO:0000256" key="3">
    <source>
        <dbReference type="ARBA" id="ARBA00022989"/>
    </source>
</evidence>
<keyword evidence="3 8" id="KW-1133">Transmembrane helix</keyword>
<feature type="transmembrane region" description="Helical" evidence="8">
    <location>
        <begin position="52"/>
        <end position="77"/>
    </location>
</feature>
<keyword evidence="4" id="KW-0297">G-protein coupled receptor</keyword>
<keyword evidence="2 8" id="KW-0812">Transmembrane</keyword>
<feature type="transmembrane region" description="Helical" evidence="8">
    <location>
        <begin position="138"/>
        <end position="164"/>
    </location>
</feature>
<keyword evidence="11" id="KW-1185">Reference proteome</keyword>
<dbReference type="SUPFAM" id="SSF81321">
    <property type="entry name" value="Family A G protein-coupled receptor-like"/>
    <property type="match status" value="1"/>
</dbReference>
<feature type="chain" id="PRO_5045979083" evidence="9">
    <location>
        <begin position="31"/>
        <end position="272"/>
    </location>
</feature>
<dbReference type="Proteomes" id="UP000694888">
    <property type="component" value="Unplaced"/>
</dbReference>
<evidence type="ECO:0000256" key="2">
    <source>
        <dbReference type="ARBA" id="ARBA00022692"/>
    </source>
</evidence>
<keyword evidence="5 8" id="KW-0472">Membrane</keyword>
<feature type="transmembrane region" description="Helical" evidence="8">
    <location>
        <begin position="89"/>
        <end position="109"/>
    </location>
</feature>
<reference evidence="12" key="1">
    <citation type="submission" date="2025-08" db="UniProtKB">
        <authorList>
            <consortium name="RefSeq"/>
        </authorList>
    </citation>
    <scope>IDENTIFICATION</scope>
</reference>
<evidence type="ECO:0000256" key="9">
    <source>
        <dbReference type="SAM" id="SignalP"/>
    </source>
</evidence>
<evidence type="ECO:0000256" key="7">
    <source>
        <dbReference type="ARBA" id="ARBA00023224"/>
    </source>
</evidence>
<dbReference type="PROSITE" id="PS50262">
    <property type="entry name" value="G_PROTEIN_RECEP_F1_2"/>
    <property type="match status" value="1"/>
</dbReference>
<sequence>MRTTTNVFLFSLATADLLLVLVCIPVKAAAFLTHSWGFGEPMCLMVNYAQNVSMICSVLTLTCISFERAIAVVSPLQARTICTMRHAKVVVVMVWVFSFLLALPILFIMEHQEVGVRIKAYWCVKSFSGKIQHIAYELFMLVLMFILPMGVMICTYVIICVKVWRFTDMRADMRSGSCVNPIVYAFLSKNFRQSFKVAVCACVKGKAFVRAYRFSMSIASTRTSAVASGRSQQSAVIRREKSSSSGNEHTQVPQMTVEDDLMEMKPLAHPDV</sequence>
<keyword evidence="7" id="KW-0807">Transducer</keyword>
<organism evidence="11 12">
    <name type="scientific">Aplysia californica</name>
    <name type="common">California sea hare</name>
    <dbReference type="NCBI Taxonomy" id="6500"/>
    <lineage>
        <taxon>Eukaryota</taxon>
        <taxon>Metazoa</taxon>
        <taxon>Spiralia</taxon>
        <taxon>Lophotrochozoa</taxon>
        <taxon>Mollusca</taxon>
        <taxon>Gastropoda</taxon>
        <taxon>Heterobranchia</taxon>
        <taxon>Euthyneura</taxon>
        <taxon>Tectipleura</taxon>
        <taxon>Aplysiida</taxon>
        <taxon>Aplysioidea</taxon>
        <taxon>Aplysiidae</taxon>
        <taxon>Aplysia</taxon>
    </lineage>
</organism>
<proteinExistence type="predicted"/>
<name>A0ABM0JIU6_APLCA</name>
<evidence type="ECO:0000256" key="6">
    <source>
        <dbReference type="ARBA" id="ARBA00023170"/>
    </source>
</evidence>
<dbReference type="Pfam" id="PF00001">
    <property type="entry name" value="7tm_1"/>
    <property type="match status" value="1"/>
</dbReference>
<dbReference type="Gene3D" id="1.20.1070.10">
    <property type="entry name" value="Rhodopsin 7-helix transmembrane proteins"/>
    <property type="match status" value="2"/>
</dbReference>
<evidence type="ECO:0000256" key="8">
    <source>
        <dbReference type="SAM" id="Phobius"/>
    </source>
</evidence>
<keyword evidence="6" id="KW-0675">Receptor</keyword>
<accession>A0ABM0JIU6</accession>
<feature type="domain" description="G-protein coupled receptors family 1 profile" evidence="10">
    <location>
        <begin position="1"/>
        <end position="187"/>
    </location>
</feature>
<protein>
    <submittedName>
        <fullName evidence="12">QRFP-like peptide receptor</fullName>
    </submittedName>
</protein>
<evidence type="ECO:0000259" key="10">
    <source>
        <dbReference type="PROSITE" id="PS50262"/>
    </source>
</evidence>
<evidence type="ECO:0000256" key="1">
    <source>
        <dbReference type="ARBA" id="ARBA00004141"/>
    </source>
</evidence>
<feature type="signal peptide" evidence="9">
    <location>
        <begin position="1"/>
        <end position="30"/>
    </location>
</feature>
<dbReference type="GeneID" id="101862714"/>
<evidence type="ECO:0000256" key="5">
    <source>
        <dbReference type="ARBA" id="ARBA00023136"/>
    </source>
</evidence>
<keyword evidence="9" id="KW-0732">Signal</keyword>
<dbReference type="RefSeq" id="XP_005094658.2">
    <property type="nucleotide sequence ID" value="XM_005094601.3"/>
</dbReference>
<evidence type="ECO:0000313" key="12">
    <source>
        <dbReference type="RefSeq" id="XP_005094658.2"/>
    </source>
</evidence>
<evidence type="ECO:0000256" key="4">
    <source>
        <dbReference type="ARBA" id="ARBA00023040"/>
    </source>
</evidence>
<dbReference type="PANTHER" id="PTHR45695:SF9">
    <property type="entry name" value="LEUCOKININ RECEPTOR"/>
    <property type="match status" value="1"/>
</dbReference>
<comment type="subcellular location">
    <subcellularLocation>
        <location evidence="1">Membrane</location>
        <topology evidence="1">Multi-pass membrane protein</topology>
    </subcellularLocation>
</comment>
<dbReference type="PANTHER" id="PTHR45695">
    <property type="entry name" value="LEUCOKININ RECEPTOR-RELATED"/>
    <property type="match status" value="1"/>
</dbReference>
<gene>
    <name evidence="12" type="primary">LOC101862714</name>
</gene>
<dbReference type="PRINTS" id="PR00237">
    <property type="entry name" value="GPCRRHODOPSN"/>
</dbReference>